<dbReference type="EC" id="6.3.2.17" evidence="7"/>
<dbReference type="InterPro" id="IPR004101">
    <property type="entry name" value="Mur_ligase_C"/>
</dbReference>
<dbReference type="GO" id="GO:0005737">
    <property type="term" value="C:cytoplasm"/>
    <property type="evidence" value="ECO:0007669"/>
    <property type="project" value="TreeGrafter"/>
</dbReference>
<evidence type="ECO:0000256" key="6">
    <source>
        <dbReference type="ARBA" id="ARBA00013023"/>
    </source>
</evidence>
<dbReference type="GO" id="GO:0046656">
    <property type="term" value="P:folic acid biosynthetic process"/>
    <property type="evidence" value="ECO:0007669"/>
    <property type="project" value="UniProtKB-KW"/>
</dbReference>
<feature type="domain" description="Mur ligase C-terminal" evidence="23">
    <location>
        <begin position="304"/>
        <end position="421"/>
    </location>
</feature>
<dbReference type="AlphaFoldDB" id="A0AAU7JZZ0"/>
<comment type="catalytic activity">
    <reaction evidence="20">
        <text>(6R)-5,10-methylenetetrahydrofolyl-(gamma-L-Glu)(n) + L-glutamate + ATP = (6R)-5,10-methylenetetrahydrofolyl-(gamma-L-Glu)(n+1) + ADP + phosphate + H(+)</text>
        <dbReference type="Rhea" id="RHEA:51912"/>
        <dbReference type="Rhea" id="RHEA-COMP:13257"/>
        <dbReference type="Rhea" id="RHEA-COMP:13258"/>
        <dbReference type="ChEBI" id="CHEBI:15378"/>
        <dbReference type="ChEBI" id="CHEBI:29985"/>
        <dbReference type="ChEBI" id="CHEBI:30616"/>
        <dbReference type="ChEBI" id="CHEBI:43474"/>
        <dbReference type="ChEBI" id="CHEBI:136572"/>
        <dbReference type="ChEBI" id="CHEBI:456216"/>
        <dbReference type="EC" id="6.3.2.17"/>
    </reaction>
</comment>
<comment type="catalytic activity">
    <reaction evidence="18">
        <text>(6S)-5,6,7,8-tetrahydrofolyl-(gamma-L-Glu)(n) + L-glutamate + ATP = (6S)-5,6,7,8-tetrahydrofolyl-(gamma-L-Glu)(n+1) + ADP + phosphate + H(+)</text>
        <dbReference type="Rhea" id="RHEA:10580"/>
        <dbReference type="Rhea" id="RHEA-COMP:14738"/>
        <dbReference type="Rhea" id="RHEA-COMP:14740"/>
        <dbReference type="ChEBI" id="CHEBI:15378"/>
        <dbReference type="ChEBI" id="CHEBI:29985"/>
        <dbReference type="ChEBI" id="CHEBI:30616"/>
        <dbReference type="ChEBI" id="CHEBI:43474"/>
        <dbReference type="ChEBI" id="CHEBI:141005"/>
        <dbReference type="ChEBI" id="CHEBI:456216"/>
        <dbReference type="EC" id="6.3.2.17"/>
    </reaction>
</comment>
<dbReference type="EMBL" id="CP157485">
    <property type="protein sequence ID" value="XBO45997.1"/>
    <property type="molecule type" value="Genomic_DNA"/>
</dbReference>
<evidence type="ECO:0000256" key="10">
    <source>
        <dbReference type="ARBA" id="ARBA00022723"/>
    </source>
</evidence>
<keyword evidence="10" id="KW-0479">Metal-binding</keyword>
<feature type="domain" description="Mur ligase central" evidence="24">
    <location>
        <begin position="51"/>
        <end position="270"/>
    </location>
</feature>
<dbReference type="InterPro" id="IPR001645">
    <property type="entry name" value="Folylpolyglutamate_synth"/>
</dbReference>
<evidence type="ECO:0000256" key="21">
    <source>
        <dbReference type="ARBA" id="ARBA00049161"/>
    </source>
</evidence>
<evidence type="ECO:0000259" key="24">
    <source>
        <dbReference type="Pfam" id="PF08245"/>
    </source>
</evidence>
<evidence type="ECO:0000256" key="13">
    <source>
        <dbReference type="ARBA" id="ARBA00022842"/>
    </source>
</evidence>
<proteinExistence type="inferred from homology"/>
<evidence type="ECO:0000256" key="1">
    <source>
        <dbReference type="ARBA" id="ARBA00001946"/>
    </source>
</evidence>
<accession>A0AAU7JZZ0</accession>
<dbReference type="NCBIfam" id="TIGR01499">
    <property type="entry name" value="folC"/>
    <property type="match status" value="1"/>
</dbReference>
<reference evidence="25" key="1">
    <citation type="submission" date="2024-05" db="EMBL/GenBank/DDBJ databases">
        <authorList>
            <person name="Kim S."/>
            <person name="Heo J."/>
            <person name="Choi H."/>
            <person name="Choi Y."/>
            <person name="Kwon S.-W."/>
            <person name="Kim Y."/>
        </authorList>
    </citation>
    <scope>NUCLEOTIDE SEQUENCE</scope>
    <source>
        <strain evidence="25">KACC 23697</strain>
    </source>
</reference>
<evidence type="ECO:0000256" key="4">
    <source>
        <dbReference type="ARBA" id="ARBA00005150"/>
    </source>
</evidence>
<dbReference type="InterPro" id="IPR036565">
    <property type="entry name" value="Mur-like_cat_sf"/>
</dbReference>
<evidence type="ECO:0000256" key="17">
    <source>
        <dbReference type="ARBA" id="ARBA00032510"/>
    </source>
</evidence>
<dbReference type="GO" id="GO:0005524">
    <property type="term" value="F:ATP binding"/>
    <property type="evidence" value="ECO:0007669"/>
    <property type="project" value="UniProtKB-KW"/>
</dbReference>
<evidence type="ECO:0000256" key="19">
    <source>
        <dbReference type="ARBA" id="ARBA00047808"/>
    </source>
</evidence>
<evidence type="ECO:0000256" key="3">
    <source>
        <dbReference type="ARBA" id="ARBA00004799"/>
    </source>
</evidence>
<evidence type="ECO:0000256" key="2">
    <source>
        <dbReference type="ARBA" id="ARBA00002714"/>
    </source>
</evidence>
<dbReference type="PANTHER" id="PTHR11136">
    <property type="entry name" value="FOLYLPOLYGLUTAMATE SYNTHASE-RELATED"/>
    <property type="match status" value="1"/>
</dbReference>
<dbReference type="SUPFAM" id="SSF53623">
    <property type="entry name" value="MurD-like peptide ligases, catalytic domain"/>
    <property type="match status" value="1"/>
</dbReference>
<evidence type="ECO:0000313" key="25">
    <source>
        <dbReference type="EMBL" id="XBO45997.1"/>
    </source>
</evidence>
<evidence type="ECO:0000256" key="9">
    <source>
        <dbReference type="ARBA" id="ARBA00022598"/>
    </source>
</evidence>
<dbReference type="InterPro" id="IPR013221">
    <property type="entry name" value="Mur_ligase_cen"/>
</dbReference>
<dbReference type="PROSITE" id="PS01011">
    <property type="entry name" value="FOLYLPOLYGLU_SYNT_1"/>
    <property type="match status" value="1"/>
</dbReference>
<evidence type="ECO:0000256" key="18">
    <source>
        <dbReference type="ARBA" id="ARBA00047493"/>
    </source>
</evidence>
<evidence type="ECO:0000256" key="16">
    <source>
        <dbReference type="ARBA" id="ARBA00030592"/>
    </source>
</evidence>
<dbReference type="Pfam" id="PF02875">
    <property type="entry name" value="Mur_ligase_C"/>
    <property type="match status" value="1"/>
</dbReference>
<dbReference type="RefSeq" id="WP_406823573.1">
    <property type="nucleotide sequence ID" value="NZ_CP157485.1"/>
</dbReference>
<keyword evidence="13" id="KW-0460">Magnesium</keyword>
<comment type="function">
    <text evidence="2">Functions in two distinct reactions of the de novo folate biosynthetic pathway. Catalyzes the addition of a glutamate residue to dihydropteroate (7,8-dihydropteroate or H2Pte) to form dihydrofolate (7,8-dihydrofolate monoglutamate or H2Pte-Glu). Also catalyzes successive additions of L-glutamate to tetrahydrofolate or 10-formyltetrahydrofolate or 5,10-methylenetetrahydrofolate, leading to folylpolyglutamate derivatives.</text>
</comment>
<dbReference type="PROSITE" id="PS01012">
    <property type="entry name" value="FOLYLPOLYGLU_SYNT_2"/>
    <property type="match status" value="1"/>
</dbReference>
<name>A0AAU7JZZ0_9SPHI</name>
<dbReference type="GO" id="GO:0004326">
    <property type="term" value="F:tetrahydrofolylpolyglutamate synthase activity"/>
    <property type="evidence" value="ECO:0007669"/>
    <property type="project" value="UniProtKB-EC"/>
</dbReference>
<dbReference type="EC" id="6.3.2.12" evidence="6"/>
<dbReference type="PIRSF" id="PIRSF001563">
    <property type="entry name" value="Folylpolyglu_synth"/>
    <property type="match status" value="1"/>
</dbReference>
<dbReference type="Gene3D" id="3.40.1190.10">
    <property type="entry name" value="Mur-like, catalytic domain"/>
    <property type="match status" value="1"/>
</dbReference>
<dbReference type="InterPro" id="IPR036615">
    <property type="entry name" value="Mur_ligase_C_dom_sf"/>
</dbReference>
<comment type="pathway">
    <text evidence="3">Cofactor biosynthesis; tetrahydrofolate biosynthesis; 7,8-dihydrofolate from 2-amino-4-hydroxy-6-hydroxymethyl-7,8-dihydropteridine diphosphate and 4-aminobenzoate: step 2/2.</text>
</comment>
<dbReference type="InterPro" id="IPR018109">
    <property type="entry name" value="Folylpolyglutamate_synth_CS"/>
</dbReference>
<evidence type="ECO:0000256" key="20">
    <source>
        <dbReference type="ARBA" id="ARBA00049035"/>
    </source>
</evidence>
<dbReference type="Pfam" id="PF08245">
    <property type="entry name" value="Mur_ligase_M"/>
    <property type="match status" value="1"/>
</dbReference>
<evidence type="ECO:0000256" key="22">
    <source>
        <dbReference type="PIRNR" id="PIRNR001563"/>
    </source>
</evidence>
<comment type="catalytic activity">
    <reaction evidence="19">
        <text>10-formyltetrahydrofolyl-(gamma-L-Glu)(n) + L-glutamate + ATP = 10-formyltetrahydrofolyl-(gamma-L-Glu)(n+1) + ADP + phosphate + H(+)</text>
        <dbReference type="Rhea" id="RHEA:51904"/>
        <dbReference type="Rhea" id="RHEA-COMP:13088"/>
        <dbReference type="Rhea" id="RHEA-COMP:14300"/>
        <dbReference type="ChEBI" id="CHEBI:15378"/>
        <dbReference type="ChEBI" id="CHEBI:29985"/>
        <dbReference type="ChEBI" id="CHEBI:30616"/>
        <dbReference type="ChEBI" id="CHEBI:43474"/>
        <dbReference type="ChEBI" id="CHEBI:134413"/>
        <dbReference type="ChEBI" id="CHEBI:456216"/>
        <dbReference type="EC" id="6.3.2.17"/>
    </reaction>
</comment>
<dbReference type="GO" id="GO:0046872">
    <property type="term" value="F:metal ion binding"/>
    <property type="evidence" value="ECO:0007669"/>
    <property type="project" value="UniProtKB-KW"/>
</dbReference>
<dbReference type="SUPFAM" id="SSF53244">
    <property type="entry name" value="MurD-like peptide ligases, peptide-binding domain"/>
    <property type="match status" value="1"/>
</dbReference>
<keyword evidence="11 22" id="KW-0547">Nucleotide-binding</keyword>
<sequence length="429" mass="47299">MNYQETLDFLYSKLPMFTRVGAAAFKKDLTNTIILCKALDNPQNKFKSIHVAGTNGKGSTSHMLASVLQAQGYKTGLYTSPHLKDFRERIRINGKMISKTEVVSFVKEQLKLIEKTEPSFFEVTVALAFDHFAKHQVDIAVIEVGLGGRLDSTNIIMPQISVITNISLDHMNMLGNTLAEIAGEKAGIIKKNIPVVIGETQEQSAPVFIKKAKTEGAPIVFADQVLTARDFKIKNNKLFLSVLQEGKIKYKDLQSDLTGIYQHKNILTVLETLTVLNERTEIKTDQESVYKGISQVKKQTGLQGRWQTLSKNPLVICDTGHNEAGINEVIKNISLTPHQHLHIVFGMVNDKDISKVLSLMPKNATYYFCKPDLERGLAANALKEQAAAFNLNGNSYTSVAEAKATAIQSADAKDLVFIGGSTFVVAEAI</sequence>
<evidence type="ECO:0000256" key="12">
    <source>
        <dbReference type="ARBA" id="ARBA00022840"/>
    </source>
</evidence>
<protein>
    <recommendedName>
        <fullName evidence="8">Dihydrofolate synthase/folylpolyglutamate synthase</fullName>
        <ecNumber evidence="6">6.3.2.12</ecNumber>
        <ecNumber evidence="7">6.3.2.17</ecNumber>
    </recommendedName>
    <alternativeName>
        <fullName evidence="17">Folylpoly-gamma-glutamate synthetase-dihydrofolate synthetase</fullName>
    </alternativeName>
    <alternativeName>
        <fullName evidence="15">Folylpolyglutamate synthetase</fullName>
    </alternativeName>
    <alternativeName>
        <fullName evidence="16">Tetrahydrofolylpolyglutamate synthase</fullName>
    </alternativeName>
</protein>
<evidence type="ECO:0000256" key="11">
    <source>
        <dbReference type="ARBA" id="ARBA00022741"/>
    </source>
</evidence>
<keyword evidence="14" id="KW-0289">Folate biosynthesis</keyword>
<evidence type="ECO:0000256" key="7">
    <source>
        <dbReference type="ARBA" id="ARBA00013025"/>
    </source>
</evidence>
<dbReference type="PANTHER" id="PTHR11136:SF0">
    <property type="entry name" value="DIHYDROFOLATE SYNTHETASE-RELATED"/>
    <property type="match status" value="1"/>
</dbReference>
<evidence type="ECO:0000256" key="14">
    <source>
        <dbReference type="ARBA" id="ARBA00022909"/>
    </source>
</evidence>
<organism evidence="25">
    <name type="scientific">Pedobacter sp. KACC 23697</name>
    <dbReference type="NCBI Taxonomy" id="3149230"/>
    <lineage>
        <taxon>Bacteria</taxon>
        <taxon>Pseudomonadati</taxon>
        <taxon>Bacteroidota</taxon>
        <taxon>Sphingobacteriia</taxon>
        <taxon>Sphingobacteriales</taxon>
        <taxon>Sphingobacteriaceae</taxon>
        <taxon>Pedobacter</taxon>
    </lineage>
</organism>
<comment type="catalytic activity">
    <reaction evidence="21">
        <text>7,8-dihydropteroate + L-glutamate + ATP = 7,8-dihydrofolate + ADP + phosphate + H(+)</text>
        <dbReference type="Rhea" id="RHEA:23584"/>
        <dbReference type="ChEBI" id="CHEBI:15378"/>
        <dbReference type="ChEBI" id="CHEBI:17839"/>
        <dbReference type="ChEBI" id="CHEBI:29985"/>
        <dbReference type="ChEBI" id="CHEBI:30616"/>
        <dbReference type="ChEBI" id="CHEBI:43474"/>
        <dbReference type="ChEBI" id="CHEBI:57451"/>
        <dbReference type="ChEBI" id="CHEBI:456216"/>
        <dbReference type="EC" id="6.3.2.12"/>
    </reaction>
</comment>
<keyword evidence="9 22" id="KW-0436">Ligase</keyword>
<evidence type="ECO:0000256" key="8">
    <source>
        <dbReference type="ARBA" id="ARBA00019357"/>
    </source>
</evidence>
<evidence type="ECO:0000256" key="15">
    <source>
        <dbReference type="ARBA" id="ARBA00030048"/>
    </source>
</evidence>
<dbReference type="GO" id="GO:0008841">
    <property type="term" value="F:dihydrofolate synthase activity"/>
    <property type="evidence" value="ECO:0007669"/>
    <property type="project" value="UniProtKB-EC"/>
</dbReference>
<keyword evidence="12 22" id="KW-0067">ATP-binding</keyword>
<comment type="similarity">
    <text evidence="5 22">Belongs to the folylpolyglutamate synthase family.</text>
</comment>
<evidence type="ECO:0000256" key="5">
    <source>
        <dbReference type="ARBA" id="ARBA00008276"/>
    </source>
</evidence>
<comment type="cofactor">
    <cofactor evidence="1">
        <name>Mg(2+)</name>
        <dbReference type="ChEBI" id="CHEBI:18420"/>
    </cofactor>
</comment>
<dbReference type="Gene3D" id="3.90.190.20">
    <property type="entry name" value="Mur ligase, C-terminal domain"/>
    <property type="match status" value="1"/>
</dbReference>
<dbReference type="FunFam" id="3.40.1190.10:FF:000011">
    <property type="entry name" value="Folylpolyglutamate synthase/dihydrofolate synthase"/>
    <property type="match status" value="1"/>
</dbReference>
<comment type="pathway">
    <text evidence="4">Cofactor biosynthesis; tetrahydrofolylpolyglutamate biosynthesis.</text>
</comment>
<evidence type="ECO:0000259" key="23">
    <source>
        <dbReference type="Pfam" id="PF02875"/>
    </source>
</evidence>
<gene>
    <name evidence="25" type="ORF">ABEG20_11915</name>
</gene>